<proteinExistence type="inferred from homology"/>
<feature type="domain" description="Polysaccharide biosynthesis protein CapD-like" evidence="2">
    <location>
        <begin position="7"/>
        <end position="279"/>
    </location>
</feature>
<dbReference type="Pfam" id="PF02719">
    <property type="entry name" value="Polysacc_synt_2"/>
    <property type="match status" value="1"/>
</dbReference>
<evidence type="ECO:0000259" key="2">
    <source>
        <dbReference type="Pfam" id="PF02719"/>
    </source>
</evidence>
<evidence type="ECO:0000313" key="4">
    <source>
        <dbReference type="Proteomes" id="UP000233526"/>
    </source>
</evidence>
<evidence type="ECO:0000256" key="1">
    <source>
        <dbReference type="ARBA" id="ARBA00007430"/>
    </source>
</evidence>
<gene>
    <name evidence="3" type="ORF">AOX56_15005</name>
</gene>
<sequence>MFNDKTLLITGGTGSFGQRLVKTVLERYKPKRLIIYSRDELKQFEMQQEFNDPCMRYFIGDVRDANRLNMAMRAVDYVVHAAALKQVPAAEYNPMECIKTNIHGAENVIQAALLNQVKKVIALSTDKAANPINLYGATKLASDKLFVAANNIAGQDPTRFAVVRYGNVVGSRGSVVPFFQKLIDQGADALPITHAEMTRFWITLQQGVDFVLDNFGRMKGGEIFVPKLPSVRITDLASAMAPQLPHKIIGIRPGEKLHEVMCPADDSYHTFEFDDFFVIGPTINFNNRNNDFSKTAAGEKGNMVEQGFEYNSRSNPDFFTIEQLLKMNQKGSSE</sequence>
<dbReference type="Gene3D" id="3.40.50.720">
    <property type="entry name" value="NAD(P)-binding Rossmann-like Domain"/>
    <property type="match status" value="1"/>
</dbReference>
<organism evidence="3 4">
    <name type="scientific">Aeromonas sobria</name>
    <dbReference type="NCBI Taxonomy" id="646"/>
    <lineage>
        <taxon>Bacteria</taxon>
        <taxon>Pseudomonadati</taxon>
        <taxon>Pseudomonadota</taxon>
        <taxon>Gammaproteobacteria</taxon>
        <taxon>Aeromonadales</taxon>
        <taxon>Aeromonadaceae</taxon>
        <taxon>Aeromonas</taxon>
    </lineage>
</organism>
<evidence type="ECO:0000313" key="3">
    <source>
        <dbReference type="EMBL" id="PKQ79098.1"/>
    </source>
</evidence>
<dbReference type="PANTHER" id="PTHR43318">
    <property type="entry name" value="UDP-N-ACETYLGLUCOSAMINE 4,6-DEHYDRATASE"/>
    <property type="match status" value="1"/>
</dbReference>
<protein>
    <submittedName>
        <fullName evidence="3">UDP-N-acetylglucosamine 4,6-dehydratase (Inverting)</fullName>
    </submittedName>
</protein>
<dbReference type="InterPro" id="IPR020025">
    <property type="entry name" value="PseB"/>
</dbReference>
<dbReference type="PANTHER" id="PTHR43318:SF2">
    <property type="entry name" value="UDP-N-ACETYLGLUCOSAMINE 4,6-DEHYDRATASE (INVERTING)"/>
    <property type="match status" value="1"/>
</dbReference>
<dbReference type="InterPro" id="IPR003869">
    <property type="entry name" value="Polysac_CapD-like"/>
</dbReference>
<dbReference type="Proteomes" id="UP000233526">
    <property type="component" value="Unassembled WGS sequence"/>
</dbReference>
<dbReference type="CDD" id="cd05237">
    <property type="entry name" value="UDP_invert_4-6DH_SDR_e"/>
    <property type="match status" value="1"/>
</dbReference>
<reference evidence="3 4" key="1">
    <citation type="journal article" date="2017" name="Front. Microbiol.">
        <title>Strong Genomic and Phenotypic Heterogeneity in the Aeromonas sobria Species Complex.</title>
        <authorList>
            <person name="Gauthier J."/>
            <person name="Vincent A.T."/>
            <person name="Charette S.J."/>
            <person name="Derome N."/>
        </authorList>
    </citation>
    <scope>NUCLEOTIDE SEQUENCE [LARGE SCALE GENOMIC DNA]</scope>
    <source>
        <strain evidence="3 4">JF2635</strain>
    </source>
</reference>
<dbReference type="EMBL" id="LJZX01000032">
    <property type="protein sequence ID" value="PKQ79098.1"/>
    <property type="molecule type" value="Genomic_DNA"/>
</dbReference>
<comment type="caution">
    <text evidence="3">The sequence shown here is derived from an EMBL/GenBank/DDBJ whole genome shotgun (WGS) entry which is preliminary data.</text>
</comment>
<dbReference type="AlphaFoldDB" id="A0A2N3J0S8"/>
<dbReference type="InterPro" id="IPR036291">
    <property type="entry name" value="NAD(P)-bd_dom_sf"/>
</dbReference>
<dbReference type="RefSeq" id="WP_101317570.1">
    <property type="nucleotide sequence ID" value="NZ_CAWNSS010000032.1"/>
</dbReference>
<dbReference type="InterPro" id="IPR051203">
    <property type="entry name" value="Polysaccharide_Synthase-Rel"/>
</dbReference>
<comment type="similarity">
    <text evidence="1">Belongs to the polysaccharide synthase family.</text>
</comment>
<accession>A0A2N3J0S8</accession>
<name>A0A2N3J0S8_AERSO</name>
<dbReference type="SUPFAM" id="SSF51735">
    <property type="entry name" value="NAD(P)-binding Rossmann-fold domains"/>
    <property type="match status" value="1"/>
</dbReference>
<dbReference type="NCBIfam" id="TIGR03589">
    <property type="entry name" value="PseB"/>
    <property type="match status" value="1"/>
</dbReference>